<evidence type="ECO:0000313" key="2">
    <source>
        <dbReference type="Proteomes" id="UP000298416"/>
    </source>
</evidence>
<dbReference type="EMBL" id="PNBA02000004">
    <property type="protein sequence ID" value="KAG6425741.1"/>
    <property type="molecule type" value="Genomic_DNA"/>
</dbReference>
<keyword evidence="2" id="KW-1185">Reference proteome</keyword>
<dbReference type="PANTHER" id="PTHR35552">
    <property type="entry name" value="MEDIATOR OF RNA POLYMERASE II TRANSCRIPTION SUBUNIT 8"/>
    <property type="match status" value="1"/>
</dbReference>
<comment type="caution">
    <text evidence="1">The sequence shown here is derived from an EMBL/GenBank/DDBJ whole genome shotgun (WGS) entry which is preliminary data.</text>
</comment>
<name>A0A8X9A2V3_SALSN</name>
<proteinExistence type="predicted"/>
<dbReference type="AlphaFoldDB" id="A0A8X9A2V3"/>
<gene>
    <name evidence="1" type="ORF">SASPL_109945</name>
</gene>
<dbReference type="GO" id="GO:0016592">
    <property type="term" value="C:mediator complex"/>
    <property type="evidence" value="ECO:0007669"/>
    <property type="project" value="InterPro"/>
</dbReference>
<reference evidence="1" key="2">
    <citation type="submission" date="2020-08" db="EMBL/GenBank/DDBJ databases">
        <title>Plant Genome Project.</title>
        <authorList>
            <person name="Zhang R.-G."/>
        </authorList>
    </citation>
    <scope>NUCLEOTIDE SEQUENCE</scope>
    <source>
        <strain evidence="1">Huo1</strain>
        <tissue evidence="1">Leaf</tissue>
    </source>
</reference>
<evidence type="ECO:0000313" key="1">
    <source>
        <dbReference type="EMBL" id="KAG6425741.1"/>
    </source>
</evidence>
<protein>
    <submittedName>
        <fullName evidence="1">Uncharacterized protein</fullName>
    </submittedName>
</protein>
<dbReference type="PANTHER" id="PTHR35552:SF1">
    <property type="entry name" value="MEDIATOR OF RNA POLYMERASE II TRANSCRIPTION SUBUNIT 8"/>
    <property type="match status" value="1"/>
</dbReference>
<dbReference type="InterPro" id="IPR038795">
    <property type="entry name" value="MED8_plant"/>
</dbReference>
<reference evidence="1" key="1">
    <citation type="submission" date="2018-01" db="EMBL/GenBank/DDBJ databases">
        <authorList>
            <person name="Mao J.F."/>
        </authorList>
    </citation>
    <scope>NUCLEOTIDE SEQUENCE</scope>
    <source>
        <strain evidence="1">Huo1</strain>
        <tissue evidence="1">Leaf</tissue>
    </source>
</reference>
<accession>A0A8X9A2V3</accession>
<organism evidence="1">
    <name type="scientific">Salvia splendens</name>
    <name type="common">Scarlet sage</name>
    <dbReference type="NCBI Taxonomy" id="180675"/>
    <lineage>
        <taxon>Eukaryota</taxon>
        <taxon>Viridiplantae</taxon>
        <taxon>Streptophyta</taxon>
        <taxon>Embryophyta</taxon>
        <taxon>Tracheophyta</taxon>
        <taxon>Spermatophyta</taxon>
        <taxon>Magnoliopsida</taxon>
        <taxon>eudicotyledons</taxon>
        <taxon>Gunneridae</taxon>
        <taxon>Pentapetalae</taxon>
        <taxon>asterids</taxon>
        <taxon>lamiids</taxon>
        <taxon>Lamiales</taxon>
        <taxon>Lamiaceae</taxon>
        <taxon>Nepetoideae</taxon>
        <taxon>Mentheae</taxon>
        <taxon>Salviinae</taxon>
        <taxon>Salvia</taxon>
        <taxon>Salvia subgen. Calosphace</taxon>
        <taxon>core Calosphace</taxon>
    </lineage>
</organism>
<sequence>MEAVEAATVAAGQEQQPPAKVVEQLNPALQQQLNLDSLKTRAISLQDVSGQFSMVNLELYNIVEDIKNVSKAFSVHPKNVNAENATSMYTT</sequence>
<dbReference type="Proteomes" id="UP000298416">
    <property type="component" value="Unassembled WGS sequence"/>
</dbReference>